<evidence type="ECO:0000313" key="1">
    <source>
        <dbReference type="EMBL" id="EJU02003.1"/>
    </source>
</evidence>
<gene>
    <name evidence="1" type="ORF">DACRYDRAFT_22405</name>
</gene>
<dbReference type="Proteomes" id="UP000030653">
    <property type="component" value="Unassembled WGS sequence"/>
</dbReference>
<name>M5GCW0_DACPD</name>
<dbReference type="GeneID" id="63687844"/>
<reference evidence="1 2" key="1">
    <citation type="journal article" date="2012" name="Science">
        <title>The Paleozoic origin of enzymatic lignin decomposition reconstructed from 31 fungal genomes.</title>
        <authorList>
            <person name="Floudas D."/>
            <person name="Binder M."/>
            <person name="Riley R."/>
            <person name="Barry K."/>
            <person name="Blanchette R.A."/>
            <person name="Henrissat B."/>
            <person name="Martinez A.T."/>
            <person name="Otillar R."/>
            <person name="Spatafora J.W."/>
            <person name="Yadav J.S."/>
            <person name="Aerts A."/>
            <person name="Benoit I."/>
            <person name="Boyd A."/>
            <person name="Carlson A."/>
            <person name="Copeland A."/>
            <person name="Coutinho P.M."/>
            <person name="de Vries R.P."/>
            <person name="Ferreira P."/>
            <person name="Findley K."/>
            <person name="Foster B."/>
            <person name="Gaskell J."/>
            <person name="Glotzer D."/>
            <person name="Gorecki P."/>
            <person name="Heitman J."/>
            <person name="Hesse C."/>
            <person name="Hori C."/>
            <person name="Igarashi K."/>
            <person name="Jurgens J.A."/>
            <person name="Kallen N."/>
            <person name="Kersten P."/>
            <person name="Kohler A."/>
            <person name="Kuees U."/>
            <person name="Kumar T.K.A."/>
            <person name="Kuo A."/>
            <person name="LaButti K."/>
            <person name="Larrondo L.F."/>
            <person name="Lindquist E."/>
            <person name="Ling A."/>
            <person name="Lombard V."/>
            <person name="Lucas S."/>
            <person name="Lundell T."/>
            <person name="Martin R."/>
            <person name="McLaughlin D.J."/>
            <person name="Morgenstern I."/>
            <person name="Morin E."/>
            <person name="Murat C."/>
            <person name="Nagy L.G."/>
            <person name="Nolan M."/>
            <person name="Ohm R.A."/>
            <person name="Patyshakuliyeva A."/>
            <person name="Rokas A."/>
            <person name="Ruiz-Duenas F.J."/>
            <person name="Sabat G."/>
            <person name="Salamov A."/>
            <person name="Samejima M."/>
            <person name="Schmutz J."/>
            <person name="Slot J.C."/>
            <person name="St John F."/>
            <person name="Stenlid J."/>
            <person name="Sun H."/>
            <person name="Sun S."/>
            <person name="Syed K."/>
            <person name="Tsang A."/>
            <person name="Wiebenga A."/>
            <person name="Young D."/>
            <person name="Pisabarro A."/>
            <person name="Eastwood D.C."/>
            <person name="Martin F."/>
            <person name="Cullen D."/>
            <person name="Grigoriev I.V."/>
            <person name="Hibbett D.S."/>
        </authorList>
    </citation>
    <scope>NUCLEOTIDE SEQUENCE [LARGE SCALE GENOMIC DNA]</scope>
    <source>
        <strain evidence="1 2">DJM-731 SS1</strain>
    </source>
</reference>
<dbReference type="HOGENOM" id="CLU_2979051_0_0_1"/>
<protein>
    <submittedName>
        <fullName evidence="1">Uncharacterized protein</fullName>
    </submittedName>
</protein>
<organism evidence="1 2">
    <name type="scientific">Dacryopinax primogenitus (strain DJM 731)</name>
    <name type="common">Brown rot fungus</name>
    <dbReference type="NCBI Taxonomy" id="1858805"/>
    <lineage>
        <taxon>Eukaryota</taxon>
        <taxon>Fungi</taxon>
        <taxon>Dikarya</taxon>
        <taxon>Basidiomycota</taxon>
        <taxon>Agaricomycotina</taxon>
        <taxon>Dacrymycetes</taxon>
        <taxon>Dacrymycetales</taxon>
        <taxon>Dacrymycetaceae</taxon>
        <taxon>Dacryopinax</taxon>
    </lineage>
</organism>
<dbReference type="RefSeq" id="XP_040628900.1">
    <property type="nucleotide sequence ID" value="XM_040772782.1"/>
</dbReference>
<keyword evidence="2" id="KW-1185">Reference proteome</keyword>
<dbReference type="EMBL" id="JH795863">
    <property type="protein sequence ID" value="EJU02003.1"/>
    <property type="molecule type" value="Genomic_DNA"/>
</dbReference>
<accession>M5GCW0</accession>
<dbReference type="AlphaFoldDB" id="M5GCW0"/>
<evidence type="ECO:0000313" key="2">
    <source>
        <dbReference type="Proteomes" id="UP000030653"/>
    </source>
</evidence>
<proteinExistence type="predicted"/>
<sequence length="58" mass="5844">MNAPRRVVFTGVVVTGQDGSVLCLRLGGGSSGSTTASFFDLFPPGEIPASPIVAGSFD</sequence>